<feature type="region of interest" description="Disordered" evidence="5">
    <location>
        <begin position="1"/>
        <end position="53"/>
    </location>
</feature>
<dbReference type="GO" id="GO:0015087">
    <property type="term" value="F:cobalt ion transmembrane transporter activity"/>
    <property type="evidence" value="ECO:0007669"/>
    <property type="project" value="TreeGrafter"/>
</dbReference>
<dbReference type="SUPFAM" id="SSF144083">
    <property type="entry name" value="Magnesium transport protein CorA, transmembrane region"/>
    <property type="match status" value="1"/>
</dbReference>
<dbReference type="Proteomes" id="UP000027195">
    <property type="component" value="Unassembled WGS sequence"/>
</dbReference>
<dbReference type="HOGENOM" id="CLU_018401_0_0_1"/>
<organism evidence="7 8">
    <name type="scientific">Botryobasidium botryosum (strain FD-172 SS1)</name>
    <dbReference type="NCBI Taxonomy" id="930990"/>
    <lineage>
        <taxon>Eukaryota</taxon>
        <taxon>Fungi</taxon>
        <taxon>Dikarya</taxon>
        <taxon>Basidiomycota</taxon>
        <taxon>Agaricomycotina</taxon>
        <taxon>Agaricomycetes</taxon>
        <taxon>Cantharellales</taxon>
        <taxon>Botryobasidiaceae</taxon>
        <taxon>Botryobasidium</taxon>
    </lineage>
</organism>
<dbReference type="PANTHER" id="PTHR46494:SF1">
    <property type="entry name" value="CORA FAMILY METAL ION TRANSPORTER (EUROFUNG)"/>
    <property type="match status" value="1"/>
</dbReference>
<dbReference type="GO" id="GO:0050897">
    <property type="term" value="F:cobalt ion binding"/>
    <property type="evidence" value="ECO:0007669"/>
    <property type="project" value="TreeGrafter"/>
</dbReference>
<keyword evidence="3 6" id="KW-1133">Transmembrane helix</keyword>
<dbReference type="Pfam" id="PF01544">
    <property type="entry name" value="CorA"/>
    <property type="match status" value="1"/>
</dbReference>
<comment type="subcellular location">
    <subcellularLocation>
        <location evidence="1">Cell membrane</location>
        <topology evidence="1">Multi-pass membrane protein</topology>
    </subcellularLocation>
</comment>
<name>A0A067MIY4_BOTB1</name>
<keyword evidence="2 6" id="KW-0812">Transmembrane</keyword>
<feature type="transmembrane region" description="Helical" evidence="6">
    <location>
        <begin position="505"/>
        <end position="526"/>
    </location>
</feature>
<gene>
    <name evidence="7" type="ORF">BOTBODRAFT_46216</name>
</gene>
<dbReference type="Gene3D" id="1.20.58.340">
    <property type="entry name" value="Magnesium transport protein CorA, transmembrane region"/>
    <property type="match status" value="1"/>
</dbReference>
<accession>A0A067MIY4</accession>
<dbReference type="AlphaFoldDB" id="A0A067MIY4"/>
<sequence length="589" mass="67418">MRQSLSSWQSSRAQTKLLSRRIPTPSYRHAAPSGPWPYTDGVQHEEDEGSTDTETPAVIGFCHHKGYEDCQDCIKWRSYPQSLFGNWTIDLVRKSGIERAVMGRHNVTSVIYTVDVLNDGMTRMPEPYPIDNENKRDYWNGVLLSDREGGIRARALFIEEMSGPVLQMFGTRYVIEPFFFSSSLNWIPSRYQENFTAKQGDHITITLIFARSIDQINVAQDDESLQLPRQPGTLSDSLPSYVLAGESESIDPRASLLLRSSGKILHLDLLAIHMIRGIDNSTIISLHPDSGSITSAKDLATRLKLVGRSVYWQSMIRDSKDPTFVFLAILWSAVYSWDEALEVLYTHFCWLETRSITTNDLEFTYELHVIRAHLLSYASLLEDFRKSVVFIRDTHNPAMDCTSIDEETRNSDRTLLNKECGSLLSEIERLEMNRKMQDARLQNVMDLVHIFNEVDLKVFAAVNIGDSKAMKRLSYITMIFLPATFLATVFGMNVRELSDGTYGTLAHYVEAALPLTFLTFWAALVFESGYSLRRAKVGIWRKLFWPFNLTLLARPIDVNIRWLKRRRNDEAVEMDRPPSHNIPHPHPSH</sequence>
<dbReference type="GO" id="GO:0015095">
    <property type="term" value="F:magnesium ion transmembrane transporter activity"/>
    <property type="evidence" value="ECO:0007669"/>
    <property type="project" value="TreeGrafter"/>
</dbReference>
<dbReference type="EMBL" id="KL198055">
    <property type="protein sequence ID" value="KDQ11807.1"/>
    <property type="molecule type" value="Genomic_DNA"/>
</dbReference>
<evidence type="ECO:0000256" key="2">
    <source>
        <dbReference type="ARBA" id="ARBA00022692"/>
    </source>
</evidence>
<dbReference type="GO" id="GO:0000287">
    <property type="term" value="F:magnesium ion binding"/>
    <property type="evidence" value="ECO:0007669"/>
    <property type="project" value="TreeGrafter"/>
</dbReference>
<evidence type="ECO:0000256" key="5">
    <source>
        <dbReference type="SAM" id="MobiDB-lite"/>
    </source>
</evidence>
<dbReference type="STRING" id="930990.A0A067MIY4"/>
<protein>
    <submittedName>
        <fullName evidence="7">Uncharacterized protein</fullName>
    </submittedName>
</protein>
<keyword evidence="4 6" id="KW-0472">Membrane</keyword>
<evidence type="ECO:0000256" key="1">
    <source>
        <dbReference type="ARBA" id="ARBA00004651"/>
    </source>
</evidence>
<evidence type="ECO:0000256" key="4">
    <source>
        <dbReference type="ARBA" id="ARBA00023136"/>
    </source>
</evidence>
<dbReference type="InterPro" id="IPR002523">
    <property type="entry name" value="MgTranspt_CorA/ZnTranspt_ZntB"/>
</dbReference>
<keyword evidence="8" id="KW-1185">Reference proteome</keyword>
<dbReference type="GO" id="GO:0005886">
    <property type="term" value="C:plasma membrane"/>
    <property type="evidence" value="ECO:0007669"/>
    <property type="project" value="UniProtKB-SubCell"/>
</dbReference>
<evidence type="ECO:0000313" key="8">
    <source>
        <dbReference type="Proteomes" id="UP000027195"/>
    </source>
</evidence>
<dbReference type="PANTHER" id="PTHR46494">
    <property type="entry name" value="CORA FAMILY METAL ION TRANSPORTER (EUROFUNG)"/>
    <property type="match status" value="1"/>
</dbReference>
<evidence type="ECO:0000256" key="3">
    <source>
        <dbReference type="ARBA" id="ARBA00022989"/>
    </source>
</evidence>
<dbReference type="InterPro" id="IPR045863">
    <property type="entry name" value="CorA_TM1_TM2"/>
</dbReference>
<feature type="compositionally biased region" description="Polar residues" evidence="5">
    <location>
        <begin position="1"/>
        <end position="17"/>
    </location>
</feature>
<reference evidence="8" key="1">
    <citation type="journal article" date="2014" name="Proc. Natl. Acad. Sci. U.S.A.">
        <title>Extensive sampling of basidiomycete genomes demonstrates inadequacy of the white-rot/brown-rot paradigm for wood decay fungi.</title>
        <authorList>
            <person name="Riley R."/>
            <person name="Salamov A.A."/>
            <person name="Brown D.W."/>
            <person name="Nagy L.G."/>
            <person name="Floudas D."/>
            <person name="Held B.W."/>
            <person name="Levasseur A."/>
            <person name="Lombard V."/>
            <person name="Morin E."/>
            <person name="Otillar R."/>
            <person name="Lindquist E.A."/>
            <person name="Sun H."/>
            <person name="LaButti K.M."/>
            <person name="Schmutz J."/>
            <person name="Jabbour D."/>
            <person name="Luo H."/>
            <person name="Baker S.E."/>
            <person name="Pisabarro A.G."/>
            <person name="Walton J.D."/>
            <person name="Blanchette R.A."/>
            <person name="Henrissat B."/>
            <person name="Martin F."/>
            <person name="Cullen D."/>
            <person name="Hibbett D.S."/>
            <person name="Grigoriev I.V."/>
        </authorList>
    </citation>
    <scope>NUCLEOTIDE SEQUENCE [LARGE SCALE GENOMIC DNA]</scope>
    <source>
        <strain evidence="8">FD-172 SS1</strain>
    </source>
</reference>
<evidence type="ECO:0000256" key="6">
    <source>
        <dbReference type="SAM" id="Phobius"/>
    </source>
</evidence>
<evidence type="ECO:0000313" key="7">
    <source>
        <dbReference type="EMBL" id="KDQ11807.1"/>
    </source>
</evidence>
<feature type="transmembrane region" description="Helical" evidence="6">
    <location>
        <begin position="473"/>
        <end position="493"/>
    </location>
</feature>
<dbReference type="InParanoid" id="A0A067MIY4"/>
<proteinExistence type="predicted"/>
<dbReference type="OrthoDB" id="3231000at2759"/>